<evidence type="ECO:0000313" key="2">
    <source>
        <dbReference type="Proteomes" id="UP001060170"/>
    </source>
</evidence>
<dbReference type="EMBL" id="CM045881">
    <property type="protein sequence ID" value="KAI7936602.1"/>
    <property type="molecule type" value="Genomic_DNA"/>
</dbReference>
<keyword evidence="2" id="KW-1185">Reference proteome</keyword>
<proteinExistence type="predicted"/>
<sequence length="114" mass="12938">MRLVDPVNLNFQPLNEQAIRGANVACIYVPAGQFISAIVLLQYMKFFSQQVSRESRVAVRLGTIGISLHLGQVVVELWGIFQSLQYYESRKPYEYFLWEALQIGLGVGVIFVVQ</sequence>
<organism evidence="1 2">
    <name type="scientific">Puccinia striiformis f. sp. tritici</name>
    <dbReference type="NCBI Taxonomy" id="168172"/>
    <lineage>
        <taxon>Eukaryota</taxon>
        <taxon>Fungi</taxon>
        <taxon>Dikarya</taxon>
        <taxon>Basidiomycota</taxon>
        <taxon>Pucciniomycotina</taxon>
        <taxon>Pucciniomycetes</taxon>
        <taxon>Pucciniales</taxon>
        <taxon>Pucciniaceae</taxon>
        <taxon>Puccinia</taxon>
    </lineage>
</organism>
<reference evidence="2" key="1">
    <citation type="journal article" date="2018" name="BMC Genomics">
        <title>Genomic insights into host adaptation between the wheat stripe rust pathogen (Puccinia striiformis f. sp. tritici) and the barley stripe rust pathogen (Puccinia striiformis f. sp. hordei).</title>
        <authorList>
            <person name="Xia C."/>
            <person name="Wang M."/>
            <person name="Yin C."/>
            <person name="Cornejo O.E."/>
            <person name="Hulbert S.H."/>
            <person name="Chen X."/>
        </authorList>
    </citation>
    <scope>NUCLEOTIDE SEQUENCE [LARGE SCALE GENOMIC DNA]</scope>
    <source>
        <strain evidence="2">93-210</strain>
    </source>
</reference>
<reference evidence="1 2" key="3">
    <citation type="journal article" date="2022" name="Microbiol. Spectr.">
        <title>Folding features and dynamics of 3D genome architecture in plant fungal pathogens.</title>
        <authorList>
            <person name="Xia C."/>
        </authorList>
    </citation>
    <scope>NUCLEOTIDE SEQUENCE [LARGE SCALE GENOMIC DNA]</scope>
    <source>
        <strain evidence="1 2">93-210</strain>
    </source>
</reference>
<name>A0ACC0DQ29_9BASI</name>
<reference evidence="2" key="2">
    <citation type="journal article" date="2018" name="Mol. Plant Microbe Interact.">
        <title>Genome sequence resources for the wheat stripe rust pathogen (Puccinia striiformis f. sp. tritici) and the barley stripe rust pathogen (Puccinia striiformis f. sp. hordei).</title>
        <authorList>
            <person name="Xia C."/>
            <person name="Wang M."/>
            <person name="Yin C."/>
            <person name="Cornejo O.E."/>
            <person name="Hulbert S.H."/>
            <person name="Chen X."/>
        </authorList>
    </citation>
    <scope>NUCLEOTIDE SEQUENCE [LARGE SCALE GENOMIC DNA]</scope>
    <source>
        <strain evidence="2">93-210</strain>
    </source>
</reference>
<comment type="caution">
    <text evidence="1">The sequence shown here is derived from an EMBL/GenBank/DDBJ whole genome shotgun (WGS) entry which is preliminary data.</text>
</comment>
<accession>A0ACC0DQ29</accession>
<dbReference type="Proteomes" id="UP001060170">
    <property type="component" value="Chromosome 17"/>
</dbReference>
<gene>
    <name evidence="1" type="ORF">MJO28_015501</name>
</gene>
<protein>
    <submittedName>
        <fullName evidence="1">Uncharacterized protein</fullName>
    </submittedName>
</protein>
<evidence type="ECO:0000313" key="1">
    <source>
        <dbReference type="EMBL" id="KAI7936602.1"/>
    </source>
</evidence>